<accession>A0A5S4ENY1</accession>
<gene>
    <name evidence="1" type="ORF">ACCUM_3449</name>
</gene>
<evidence type="ECO:0000313" key="2">
    <source>
        <dbReference type="Proteomes" id="UP000306324"/>
    </source>
</evidence>
<dbReference type="AlphaFoldDB" id="A0A5S4ENY1"/>
<organism evidence="1 2">
    <name type="scientific">Candidatus Accumulibacter phosphatis</name>
    <dbReference type="NCBI Taxonomy" id="327160"/>
    <lineage>
        <taxon>Bacteria</taxon>
        <taxon>Pseudomonadati</taxon>
        <taxon>Pseudomonadota</taxon>
        <taxon>Betaproteobacteria</taxon>
        <taxon>Candidatus Accumulibacter</taxon>
    </lineage>
</organism>
<sequence length="134" mass="15384">MNSSDVDKFEKLAGQVLGLYEEMSILSKKSPNDAVNKFKLKFINGQLSESNAFLGERYRPFADFAIFSEDDILQNSDVVFILAQYLQCMEKLRGDHVVIRNGAWYWHVVGGEADKLDEHGYTLIRSTKPKYLRD</sequence>
<proteinExistence type="predicted"/>
<reference evidence="1 2" key="1">
    <citation type="submission" date="2019-04" db="EMBL/GenBank/DDBJ databases">
        <title>A novel phosphate-accumulating bacterium identified in bioreactor for phosphate removal from wastewater.</title>
        <authorList>
            <person name="Kotlyarov R.Y."/>
            <person name="Beletsky A.V."/>
            <person name="Kallistova A.Y."/>
            <person name="Dorofeev A.G."/>
            <person name="Nikolaev Y.Y."/>
            <person name="Pimenov N.V."/>
            <person name="Ravin N.V."/>
            <person name="Mardanov A.V."/>
        </authorList>
    </citation>
    <scope>NUCLEOTIDE SEQUENCE [LARGE SCALE GENOMIC DNA]</scope>
    <source>
        <strain evidence="1 2">Bin19</strain>
    </source>
</reference>
<keyword evidence="2" id="KW-1185">Reference proteome</keyword>
<protein>
    <submittedName>
        <fullName evidence="1">Uncharacterized protein</fullName>
    </submittedName>
</protein>
<dbReference type="RefSeq" id="WP_138677918.1">
    <property type="nucleotide sequence ID" value="NZ_SWAD01000031.1"/>
</dbReference>
<comment type="caution">
    <text evidence="1">The sequence shown here is derived from an EMBL/GenBank/DDBJ whole genome shotgun (WGS) entry which is preliminary data.</text>
</comment>
<dbReference type="EMBL" id="SWAD01000031">
    <property type="protein sequence ID" value="TMQ77116.1"/>
    <property type="molecule type" value="Genomic_DNA"/>
</dbReference>
<dbReference type="OrthoDB" id="8564023at2"/>
<name>A0A5S4ENY1_9PROT</name>
<evidence type="ECO:0000313" key="1">
    <source>
        <dbReference type="EMBL" id="TMQ77116.1"/>
    </source>
</evidence>
<dbReference type="Proteomes" id="UP000306324">
    <property type="component" value="Unassembled WGS sequence"/>
</dbReference>